<protein>
    <submittedName>
        <fullName evidence="1">Uncharacterized protein</fullName>
    </submittedName>
</protein>
<gene>
    <name evidence="1" type="ORF">M413DRAFT_345145</name>
</gene>
<reference evidence="2" key="2">
    <citation type="submission" date="2015-01" db="EMBL/GenBank/DDBJ databases">
        <title>Evolutionary Origins and Diversification of the Mycorrhizal Mutualists.</title>
        <authorList>
            <consortium name="DOE Joint Genome Institute"/>
            <consortium name="Mycorrhizal Genomics Consortium"/>
            <person name="Kohler A."/>
            <person name="Kuo A."/>
            <person name="Nagy L.G."/>
            <person name="Floudas D."/>
            <person name="Copeland A."/>
            <person name="Barry K.W."/>
            <person name="Cichocki N."/>
            <person name="Veneault-Fourrey C."/>
            <person name="LaButti K."/>
            <person name="Lindquist E.A."/>
            <person name="Lipzen A."/>
            <person name="Lundell T."/>
            <person name="Morin E."/>
            <person name="Murat C."/>
            <person name="Riley R."/>
            <person name="Ohm R."/>
            <person name="Sun H."/>
            <person name="Tunlid A."/>
            <person name="Henrissat B."/>
            <person name="Grigoriev I.V."/>
            <person name="Hibbett D.S."/>
            <person name="Martin F."/>
        </authorList>
    </citation>
    <scope>NUCLEOTIDE SEQUENCE [LARGE SCALE GENOMIC DNA]</scope>
    <source>
        <strain evidence="2">h7</strain>
    </source>
</reference>
<dbReference type="EMBL" id="KN831772">
    <property type="protein sequence ID" value="KIM45656.1"/>
    <property type="molecule type" value="Genomic_DNA"/>
</dbReference>
<dbReference type="OrthoDB" id="3058287at2759"/>
<reference evidence="1 2" key="1">
    <citation type="submission" date="2014-04" db="EMBL/GenBank/DDBJ databases">
        <authorList>
            <consortium name="DOE Joint Genome Institute"/>
            <person name="Kuo A."/>
            <person name="Gay G."/>
            <person name="Dore J."/>
            <person name="Kohler A."/>
            <person name="Nagy L.G."/>
            <person name="Floudas D."/>
            <person name="Copeland A."/>
            <person name="Barry K.W."/>
            <person name="Cichocki N."/>
            <person name="Veneault-Fourrey C."/>
            <person name="LaButti K."/>
            <person name="Lindquist E.A."/>
            <person name="Lipzen A."/>
            <person name="Lundell T."/>
            <person name="Morin E."/>
            <person name="Murat C."/>
            <person name="Sun H."/>
            <person name="Tunlid A."/>
            <person name="Henrissat B."/>
            <person name="Grigoriev I.V."/>
            <person name="Hibbett D.S."/>
            <person name="Martin F."/>
            <person name="Nordberg H.P."/>
            <person name="Cantor M.N."/>
            <person name="Hua S.X."/>
        </authorList>
    </citation>
    <scope>NUCLEOTIDE SEQUENCE [LARGE SCALE GENOMIC DNA]</scope>
    <source>
        <strain evidence="2">h7</strain>
    </source>
</reference>
<sequence length="228" mass="25573">MTTVAGINDDSLVAEIASLAYTPALYSFHDLPFCDLPQTAQEFLTHTTNLYPDSPEIEGLEYFEEISHIRKSRAARLQRVLEGVNRGIADNMILLANPTHDDGDDTRNIAIAQIQNILLPEWRSHLDDHVEEIDALAWFEIHTRKGTPYPFSLERVLRDREEYVALTVEFALQSLQLAYEKQLADEKLKREARGSARMAAIANSMGDDLGSIAWQDSASESGWVDVGA</sequence>
<evidence type="ECO:0000313" key="1">
    <source>
        <dbReference type="EMBL" id="KIM45656.1"/>
    </source>
</evidence>
<name>A0A0C3CPF5_HEBCY</name>
<evidence type="ECO:0000313" key="2">
    <source>
        <dbReference type="Proteomes" id="UP000053424"/>
    </source>
</evidence>
<dbReference type="AlphaFoldDB" id="A0A0C3CPF5"/>
<dbReference type="HOGENOM" id="CLU_1214898_0_0_1"/>
<dbReference type="Proteomes" id="UP000053424">
    <property type="component" value="Unassembled WGS sequence"/>
</dbReference>
<keyword evidence="2" id="KW-1185">Reference proteome</keyword>
<accession>A0A0C3CPF5</accession>
<proteinExistence type="predicted"/>
<organism evidence="1 2">
    <name type="scientific">Hebeloma cylindrosporum</name>
    <dbReference type="NCBI Taxonomy" id="76867"/>
    <lineage>
        <taxon>Eukaryota</taxon>
        <taxon>Fungi</taxon>
        <taxon>Dikarya</taxon>
        <taxon>Basidiomycota</taxon>
        <taxon>Agaricomycotina</taxon>
        <taxon>Agaricomycetes</taxon>
        <taxon>Agaricomycetidae</taxon>
        <taxon>Agaricales</taxon>
        <taxon>Agaricineae</taxon>
        <taxon>Hymenogastraceae</taxon>
        <taxon>Hebeloma</taxon>
    </lineage>
</organism>